<dbReference type="GO" id="GO:0005096">
    <property type="term" value="F:GTPase activator activity"/>
    <property type="evidence" value="ECO:0007669"/>
    <property type="project" value="InterPro"/>
</dbReference>
<feature type="compositionally biased region" description="Low complexity" evidence="1">
    <location>
        <begin position="564"/>
        <end position="577"/>
    </location>
</feature>
<dbReference type="PANTHER" id="PTHR35140">
    <property type="entry name" value="MITOTIC CHECK POINT PROTEIN BFA1"/>
    <property type="match status" value="1"/>
</dbReference>
<feature type="compositionally biased region" description="Polar residues" evidence="1">
    <location>
        <begin position="285"/>
        <end position="295"/>
    </location>
</feature>
<proteinExistence type="predicted"/>
<feature type="compositionally biased region" description="Low complexity" evidence="1">
    <location>
        <begin position="160"/>
        <end position="171"/>
    </location>
</feature>
<feature type="region of interest" description="Disordered" evidence="1">
    <location>
        <begin position="452"/>
        <end position="593"/>
    </location>
</feature>
<feature type="compositionally biased region" description="Low complexity" evidence="1">
    <location>
        <begin position="479"/>
        <end position="494"/>
    </location>
</feature>
<feature type="region of interest" description="Disordered" evidence="1">
    <location>
        <begin position="150"/>
        <end position="204"/>
    </location>
</feature>
<feature type="compositionally biased region" description="Basic and acidic residues" evidence="1">
    <location>
        <begin position="259"/>
        <end position="274"/>
    </location>
</feature>
<dbReference type="HOGENOM" id="CLU_288872_0_0_1"/>
<dbReference type="GO" id="GO:0001100">
    <property type="term" value="P:negative regulation of exit from mitosis"/>
    <property type="evidence" value="ECO:0007669"/>
    <property type="project" value="InterPro"/>
</dbReference>
<feature type="compositionally biased region" description="Polar residues" evidence="1">
    <location>
        <begin position="669"/>
        <end position="680"/>
    </location>
</feature>
<name>A0A061H4M9_9BASI</name>
<feature type="region of interest" description="Disordered" evidence="1">
    <location>
        <begin position="218"/>
        <end position="318"/>
    </location>
</feature>
<feature type="region of interest" description="Disordered" evidence="1">
    <location>
        <begin position="886"/>
        <end position="906"/>
    </location>
</feature>
<dbReference type="AlphaFoldDB" id="A0A061H4M9"/>
<dbReference type="RefSeq" id="XP_007880801.1">
    <property type="nucleotide sequence ID" value="XM_007882610.1"/>
</dbReference>
<dbReference type="GeneID" id="19319180"/>
<dbReference type="OrthoDB" id="19159at2759"/>
<dbReference type="GO" id="GO:1990334">
    <property type="term" value="C:Bfa1-Bub2 complex"/>
    <property type="evidence" value="ECO:0007669"/>
    <property type="project" value="InterPro"/>
</dbReference>
<feature type="region of interest" description="Disordered" evidence="1">
    <location>
        <begin position="700"/>
        <end position="751"/>
    </location>
</feature>
<feature type="compositionally biased region" description="Acidic residues" evidence="1">
    <location>
        <begin position="309"/>
        <end position="318"/>
    </location>
</feature>
<reference evidence="2 3" key="1">
    <citation type="journal article" date="2013" name="Plant Cell">
        <title>The transition from a phytopathogenic smut ancestor to an anamorphic biocontrol agent deciphered by comparative whole-genome analysis.</title>
        <authorList>
            <person name="Lefebvre F."/>
            <person name="Joly D.L."/>
            <person name="Labbe C."/>
            <person name="Teichmann B."/>
            <person name="Linning R."/>
            <person name="Belzile F."/>
            <person name="Bakkeren G."/>
            <person name="Belanger R.R."/>
        </authorList>
    </citation>
    <scope>NUCLEOTIDE SEQUENCE [LARGE SCALE GENOMIC DNA]</scope>
    <source>
        <strain evidence="2 3">PF-1</strain>
    </source>
</reference>
<feature type="region of interest" description="Disordered" evidence="1">
    <location>
        <begin position="614"/>
        <end position="681"/>
    </location>
</feature>
<dbReference type="eggNOG" id="ENOG502QX1K">
    <property type="taxonomic scope" value="Eukaryota"/>
</dbReference>
<dbReference type="InterPro" id="IPR034586">
    <property type="entry name" value="Bfa1/Byr4"/>
</dbReference>
<feature type="compositionally biased region" description="Polar residues" evidence="1">
    <location>
        <begin position="524"/>
        <end position="536"/>
    </location>
</feature>
<sequence>MPGPPEGAMTSQVEDWGEGGDFDLTHQADPDPDARVLSAPSDDRGADSDDWDVDLGHDAQPVVSNLAAPDDEDEDQTDTIKLSNAAGSALKLMLDAQRSGPNSGIVTQLGSRSTVASADDVDDDWGADLEIPDSLPFDLNALHQRRASFTSDLEGEEPFASASASTTTSTSYKSNLGISTDFTDPECSPKKGAGGGASTSDSSATSLLCPSYQFRGRGDAASLGQEADSETDIEQDFELDPSLDTLSLSPAVSRKRSRATLDHEGLLWGDENHKRSPSPGPKGTLSRSQSHSSNLGDGVNGPAAFGAESDADDEHEDLLDGLVLDGSVFEVDAASTDPKAAIEITETLEAILNVRRAGEPSDGGPSCRQSDGPVESEADLAGGLIITDDLDLSPSRLSNNKLSYRTRSRGPLPAGPSHSRSVLVRHPSLPAASSSTSSASSSTFSHLWLGRETASRPSASTNLSVPTRGEVFSPHARQRTLSQLSSSTSLTQSSEAGPSQQHGHAQPRPRAPKGKGLQYKRSASDLQQKMTDSPAPQNRARNKGLARKRSLPSLADRFRQQGRPSSSGSTAPAGGPSVLSTRTPSSFSSRLTASTAASRARAAETAADILARMAKDSPPPPLPGTSPAGASSRSLATMSRATARVRPSTADDGSPSRRAQSPHPLRQGRVSSPLVQSPPSTHFLRRTAAYGDGAELDAIEDLPSTTGASSISRSRPERPPRSGSNESASRGHRGRSKPPSKPGLIKPLGASSITQKTVKGMRWNPKTLRWDGNEGALREFDSVVQSSVRPALISQLTGSSTNSALASLSGYTSPVLQDSSSLITNIACGVKMVGDMIFDPIQMKWVHRNCEEDAEVFAQFEEEGFSSEGAFGPQSEAQVASCSRSVGSECGSDMRPDASAKGNSSWDVESTIRARKMRSGPLAGRLEERWSPSLCEATKLIRSPGGPRGARLPTRVEAAVAQAVKSGSMPNLEHVDEALWNSCLEAEARHRSEVHSFLPRTSSSSSQLQTQKHVSALSGALEYAPTMGEIERPRPHLYHLQRIARGLGKGSDPPMMATRSRGQ</sequence>
<accession>A0A061H4M9</accession>
<feature type="compositionally biased region" description="Basic and acidic residues" evidence="1">
    <location>
        <begin position="23"/>
        <end position="34"/>
    </location>
</feature>
<dbReference type="KEGG" id="pfp:PFL1_05081"/>
<organism evidence="2 3">
    <name type="scientific">Pseudozyma flocculosa PF-1</name>
    <dbReference type="NCBI Taxonomy" id="1277687"/>
    <lineage>
        <taxon>Eukaryota</taxon>
        <taxon>Fungi</taxon>
        <taxon>Dikarya</taxon>
        <taxon>Basidiomycota</taxon>
        <taxon>Ustilaginomycotina</taxon>
        <taxon>Ustilaginomycetes</taxon>
        <taxon>Ustilaginales</taxon>
        <taxon>Ustilaginaceae</taxon>
        <taxon>Pseudozyma</taxon>
    </lineage>
</organism>
<dbReference type="PANTHER" id="PTHR35140:SF1">
    <property type="entry name" value="MITOTIC CHECK POINT PROTEIN BFA1"/>
    <property type="match status" value="1"/>
</dbReference>
<protein>
    <submittedName>
        <fullName evidence="2">Uncharacterized protein</fullName>
    </submittedName>
</protein>
<feature type="compositionally biased region" description="Basic residues" evidence="1">
    <location>
        <begin position="540"/>
        <end position="550"/>
    </location>
</feature>
<feature type="region of interest" description="Disordered" evidence="1">
    <location>
        <begin position="1"/>
        <end position="78"/>
    </location>
</feature>
<feature type="region of interest" description="Disordered" evidence="1">
    <location>
        <begin position="356"/>
        <end position="375"/>
    </location>
</feature>
<dbReference type="Proteomes" id="UP000053664">
    <property type="component" value="Unassembled WGS sequence"/>
</dbReference>
<dbReference type="EMBL" id="KE361639">
    <property type="protein sequence ID" value="EPQ27543.1"/>
    <property type="molecule type" value="Genomic_DNA"/>
</dbReference>
<evidence type="ECO:0000256" key="1">
    <source>
        <dbReference type="SAM" id="MobiDB-lite"/>
    </source>
</evidence>
<gene>
    <name evidence="2" type="ORF">PFL1_05081</name>
</gene>
<evidence type="ECO:0000313" key="2">
    <source>
        <dbReference type="EMBL" id="EPQ27543.1"/>
    </source>
</evidence>
<feature type="region of interest" description="Disordered" evidence="1">
    <location>
        <begin position="401"/>
        <end position="422"/>
    </location>
</feature>
<feature type="compositionally biased region" description="Acidic residues" evidence="1">
    <location>
        <begin position="227"/>
        <end position="241"/>
    </location>
</feature>
<dbReference type="GO" id="GO:0044732">
    <property type="term" value="C:mitotic spindle pole body"/>
    <property type="evidence" value="ECO:0007669"/>
    <property type="project" value="TreeGrafter"/>
</dbReference>
<feature type="compositionally biased region" description="Polar residues" evidence="1">
    <location>
        <begin position="455"/>
        <end position="465"/>
    </location>
</feature>
<evidence type="ECO:0000313" key="3">
    <source>
        <dbReference type="Proteomes" id="UP000053664"/>
    </source>
</evidence>
<feature type="compositionally biased region" description="Polar residues" evidence="1">
    <location>
        <begin position="172"/>
        <end position="182"/>
    </location>
</feature>